<evidence type="ECO:0000313" key="7">
    <source>
        <dbReference type="Proteomes" id="UP001148125"/>
    </source>
</evidence>
<gene>
    <name evidence="6" type="primary">hpaB</name>
    <name evidence="6" type="ORF">N7Z68_08180</name>
</gene>
<dbReference type="PANTHER" id="PTHR36117:SF3">
    <property type="entry name" value="4-HYDROXYPHENYLACETATE 3-MONOOXYGENASE-RELATED"/>
    <property type="match status" value="1"/>
</dbReference>
<dbReference type="Pfam" id="PF11794">
    <property type="entry name" value="HpaB_N"/>
    <property type="match status" value="1"/>
</dbReference>
<accession>A0ABT5VD33</accession>
<dbReference type="Gene3D" id="2.40.110.10">
    <property type="entry name" value="Butyryl-CoA Dehydrogenase, subunit A, domain 2"/>
    <property type="match status" value="1"/>
</dbReference>
<keyword evidence="7" id="KW-1185">Reference proteome</keyword>
<dbReference type="EC" id="1.14.14.9" evidence="6"/>
<dbReference type="PIRSF" id="PIRSF000331">
    <property type="entry name" value="HpaA_HpaB"/>
    <property type="match status" value="1"/>
</dbReference>
<dbReference type="InterPro" id="IPR046373">
    <property type="entry name" value="Acyl-CoA_Oxase/DH_mid-dom_sf"/>
</dbReference>
<sequence>MGAIRGKDYIDRINQLQSEVWIDGKRVEGKISEHPAFRGVLKSQAKLYDLQHDASRKELLTYPSPTSGERVGISFMMPKTKRDLKKRRIMVQEWAKTNAGMMGRSPDYMNTVLVSFVASQHILEGNENCFPENLISLYEHARENDLSFTHTFINPQFNRAPLHFLDEFEHPIAAKVIDETNEGIIIKGAKLLATQGGLTDEIIVYSTPSPLDKSYAFAFSIPSNTKGLKFICRQSFCSSQSKFNYPLSSRFEENDSLVVFDHVLVPWERVFYYNNIQVANAFSTKGPFTPFALHQVASRQIVKLEFILGVAQLIVDSINTSEFQHVQEKVSDIIIALETMKAFLIASEAEAKKGKNGIIIPAVNPLYTGMIMFQRLYPKLTEILQLLGASGMINIPTEEDFESEIKDDLDLYLQAKTRDAKERVKLFRLAWDLCMSPFGTRQTLYERFFFGDPIRLTSSLFINYNKKTMINRVEGFLGEY</sequence>
<dbReference type="PANTHER" id="PTHR36117">
    <property type="entry name" value="4-HYDROXYPHENYLACETATE 3-MONOOXYGENASE-RELATED"/>
    <property type="match status" value="1"/>
</dbReference>
<dbReference type="SUPFAM" id="SSF47203">
    <property type="entry name" value="Acyl-CoA dehydrogenase C-terminal domain-like"/>
    <property type="match status" value="1"/>
</dbReference>
<feature type="domain" description="HpaB/PvcC/4-BUDH N-terminal" evidence="5">
    <location>
        <begin position="6"/>
        <end position="271"/>
    </location>
</feature>
<keyword evidence="3 6" id="KW-0560">Oxidoreductase</keyword>
<dbReference type="Gene3D" id="1.20.140.10">
    <property type="entry name" value="Butyryl-CoA Dehydrogenase, subunit A, domain 3"/>
    <property type="match status" value="1"/>
</dbReference>
<dbReference type="GO" id="GO:0052881">
    <property type="term" value="F:4-hydroxyphenylacetate 3-monooxygenase activity"/>
    <property type="evidence" value="ECO:0007669"/>
    <property type="project" value="UniProtKB-EC"/>
</dbReference>
<dbReference type="NCBIfam" id="TIGR02309">
    <property type="entry name" value="HpaB-1"/>
    <property type="match status" value="1"/>
</dbReference>
<evidence type="ECO:0000313" key="6">
    <source>
        <dbReference type="EMBL" id="MDE5413362.1"/>
    </source>
</evidence>
<dbReference type="InterPro" id="IPR036250">
    <property type="entry name" value="AcylCo_DH-like_C"/>
</dbReference>
<organism evidence="6 7">
    <name type="scientific">Alkalihalobacterium chitinilyticum</name>
    <dbReference type="NCBI Taxonomy" id="2980103"/>
    <lineage>
        <taxon>Bacteria</taxon>
        <taxon>Bacillati</taxon>
        <taxon>Bacillota</taxon>
        <taxon>Bacilli</taxon>
        <taxon>Bacillales</taxon>
        <taxon>Bacillaceae</taxon>
        <taxon>Alkalihalobacterium</taxon>
    </lineage>
</organism>
<dbReference type="InterPro" id="IPR012687">
    <property type="entry name" value="HpaB_Deino-type"/>
</dbReference>
<dbReference type="EMBL" id="JAOTPO010000004">
    <property type="protein sequence ID" value="MDE5413362.1"/>
    <property type="molecule type" value="Genomic_DNA"/>
</dbReference>
<dbReference type="Proteomes" id="UP001148125">
    <property type="component" value="Unassembled WGS sequence"/>
</dbReference>
<name>A0ABT5VD33_9BACI</name>
<keyword evidence="2" id="KW-0274">FAD</keyword>
<dbReference type="InterPro" id="IPR004925">
    <property type="entry name" value="HpaB/PvcC/4-BUDH"/>
</dbReference>
<evidence type="ECO:0000259" key="5">
    <source>
        <dbReference type="Pfam" id="PF11794"/>
    </source>
</evidence>
<evidence type="ECO:0000256" key="3">
    <source>
        <dbReference type="ARBA" id="ARBA00023002"/>
    </source>
</evidence>
<comment type="caution">
    <text evidence="6">The sequence shown here is derived from an EMBL/GenBank/DDBJ whole genome shotgun (WGS) entry which is preliminary data.</text>
</comment>
<reference evidence="6" key="1">
    <citation type="submission" date="2024-05" db="EMBL/GenBank/DDBJ databases">
        <title>Alkalihalobacillus sp. strain MEB203 novel alkaliphilic bacterium from Lonar Lake, India.</title>
        <authorList>
            <person name="Joshi A."/>
            <person name="Thite S."/>
            <person name="Mengade P."/>
        </authorList>
    </citation>
    <scope>NUCLEOTIDE SEQUENCE</scope>
    <source>
        <strain evidence="6">MEB 203</strain>
    </source>
</reference>
<keyword evidence="1" id="KW-0285">Flavoprotein</keyword>
<proteinExistence type="predicted"/>
<dbReference type="InterPro" id="IPR024719">
    <property type="entry name" value="HpaB/PvcC/4-BUDH_C"/>
</dbReference>
<dbReference type="RefSeq" id="WP_275117979.1">
    <property type="nucleotide sequence ID" value="NZ_JAOTPO010000004.1"/>
</dbReference>
<dbReference type="Gene3D" id="1.10.3140.10">
    <property type="entry name" value="4-hydroxybutyryl-coa dehydratase, domain 1"/>
    <property type="match status" value="1"/>
</dbReference>
<evidence type="ECO:0000256" key="2">
    <source>
        <dbReference type="ARBA" id="ARBA00022827"/>
    </source>
</evidence>
<dbReference type="InterPro" id="IPR024674">
    <property type="entry name" value="HpaB/PvcC/4-BUDH_N"/>
</dbReference>
<dbReference type="SUPFAM" id="SSF56645">
    <property type="entry name" value="Acyl-CoA dehydrogenase NM domain-like"/>
    <property type="match status" value="1"/>
</dbReference>
<protein>
    <submittedName>
        <fullName evidence="6">4-hydroxyphenylacetate 3-monooxygenase, oxygenase component</fullName>
        <ecNumber evidence="6">1.14.14.9</ecNumber>
    </submittedName>
</protein>
<feature type="domain" description="HpaB/PvcC/4-BUDH C-terminal" evidence="4">
    <location>
        <begin position="279"/>
        <end position="478"/>
    </location>
</feature>
<evidence type="ECO:0000259" key="4">
    <source>
        <dbReference type="Pfam" id="PF03241"/>
    </source>
</evidence>
<dbReference type="InterPro" id="IPR009100">
    <property type="entry name" value="AcylCoA_DH/oxidase_NM_dom_sf"/>
</dbReference>
<evidence type="ECO:0000256" key="1">
    <source>
        <dbReference type="ARBA" id="ARBA00022630"/>
    </source>
</evidence>
<dbReference type="Pfam" id="PF03241">
    <property type="entry name" value="HpaB"/>
    <property type="match status" value="1"/>
</dbReference>